<dbReference type="SUPFAM" id="SSF46894">
    <property type="entry name" value="C-terminal effector domain of the bipartite response regulators"/>
    <property type="match status" value="1"/>
</dbReference>
<feature type="domain" description="HTH luxR-type" evidence="6">
    <location>
        <begin position="145"/>
        <end position="216"/>
    </location>
</feature>
<evidence type="ECO:0000256" key="4">
    <source>
        <dbReference type="ARBA" id="ARBA00023163"/>
    </source>
</evidence>
<feature type="modified residue" description="4-aspartylphosphate" evidence="5">
    <location>
        <position position="52"/>
    </location>
</feature>
<dbReference type="EMBL" id="JANLCK010000004">
    <property type="protein sequence ID" value="MCS5726318.1"/>
    <property type="molecule type" value="Genomic_DNA"/>
</dbReference>
<keyword evidence="9" id="KW-1185">Reference proteome</keyword>
<evidence type="ECO:0000259" key="6">
    <source>
        <dbReference type="PROSITE" id="PS50043"/>
    </source>
</evidence>
<dbReference type="SMART" id="SM00421">
    <property type="entry name" value="HTH_LUXR"/>
    <property type="match status" value="1"/>
</dbReference>
<dbReference type="Proteomes" id="UP001165587">
    <property type="component" value="Unassembled WGS sequence"/>
</dbReference>
<evidence type="ECO:0000256" key="5">
    <source>
        <dbReference type="PROSITE-ProRule" id="PRU00169"/>
    </source>
</evidence>
<dbReference type="PANTHER" id="PTHR43214">
    <property type="entry name" value="TWO-COMPONENT RESPONSE REGULATOR"/>
    <property type="match status" value="1"/>
</dbReference>
<dbReference type="GO" id="GO:0003677">
    <property type="term" value="F:DNA binding"/>
    <property type="evidence" value="ECO:0007669"/>
    <property type="project" value="UniProtKB-KW"/>
</dbReference>
<keyword evidence="1 5" id="KW-0597">Phosphoprotein</keyword>
<dbReference type="Gene3D" id="3.40.50.2300">
    <property type="match status" value="1"/>
</dbReference>
<evidence type="ECO:0000256" key="3">
    <source>
        <dbReference type="ARBA" id="ARBA00023125"/>
    </source>
</evidence>
<accession>A0AA41XI78</accession>
<dbReference type="InterPro" id="IPR016032">
    <property type="entry name" value="Sig_transdc_resp-reg_C-effctor"/>
</dbReference>
<evidence type="ECO:0000313" key="8">
    <source>
        <dbReference type="EMBL" id="MCS5726318.1"/>
    </source>
</evidence>
<dbReference type="PROSITE" id="PS50110">
    <property type="entry name" value="RESPONSE_REGULATORY"/>
    <property type="match status" value="1"/>
</dbReference>
<dbReference type="Pfam" id="PF00072">
    <property type="entry name" value="Response_reg"/>
    <property type="match status" value="1"/>
</dbReference>
<dbReference type="GO" id="GO:0000160">
    <property type="term" value="P:phosphorelay signal transduction system"/>
    <property type="evidence" value="ECO:0007669"/>
    <property type="project" value="InterPro"/>
</dbReference>
<dbReference type="GO" id="GO:0006355">
    <property type="term" value="P:regulation of DNA-templated transcription"/>
    <property type="evidence" value="ECO:0007669"/>
    <property type="project" value="InterPro"/>
</dbReference>
<dbReference type="CDD" id="cd17535">
    <property type="entry name" value="REC_NarL-like"/>
    <property type="match status" value="1"/>
</dbReference>
<feature type="domain" description="Response regulatory" evidence="7">
    <location>
        <begin position="2"/>
        <end position="122"/>
    </location>
</feature>
<dbReference type="InterPro" id="IPR058245">
    <property type="entry name" value="NreC/VraR/RcsB-like_REC"/>
</dbReference>
<sequence length="235" mass="24991">MRVVIGEDEVLLREGLVHLLENEGIEVVAAVGTAVELEVEVARLEPDLVVTDIRMPPTHTDEGLLAALRIRRSHPGVAVMVLSQHVQRRYATELLEPRDGGVGYLLKQRIADVRTFTEDLRRVQAGGTALDPDVVAVLVSRASKTRGPVGDLTPRQLEVLGLMAEGRSNAHIAARLGTSEKAVVQHTSKIYDTFGLPVAADDHRRVLAVIRYLAAAGTAGTAGAPGTAAPAAGSQ</sequence>
<proteinExistence type="predicted"/>
<keyword evidence="2" id="KW-0805">Transcription regulation</keyword>
<dbReference type="PANTHER" id="PTHR43214:SF24">
    <property type="entry name" value="TRANSCRIPTIONAL REGULATORY PROTEIN NARL-RELATED"/>
    <property type="match status" value="1"/>
</dbReference>
<name>A0AA41XI78_9MICO</name>
<dbReference type="InterPro" id="IPR000792">
    <property type="entry name" value="Tscrpt_reg_LuxR_C"/>
</dbReference>
<protein>
    <submittedName>
        <fullName evidence="8">Response regulator transcription factor</fullName>
    </submittedName>
</protein>
<dbReference type="SUPFAM" id="SSF52172">
    <property type="entry name" value="CheY-like"/>
    <property type="match status" value="1"/>
</dbReference>
<dbReference type="RefSeq" id="WP_259527975.1">
    <property type="nucleotide sequence ID" value="NZ_JANLCK010000004.1"/>
</dbReference>
<dbReference type="InterPro" id="IPR039420">
    <property type="entry name" value="WalR-like"/>
</dbReference>
<dbReference type="InterPro" id="IPR011006">
    <property type="entry name" value="CheY-like_superfamily"/>
</dbReference>
<gene>
    <name evidence="8" type="ORF">N1028_10480</name>
</gene>
<reference evidence="8" key="1">
    <citation type="submission" date="2022-08" db="EMBL/GenBank/DDBJ databases">
        <authorList>
            <person name="Deng Y."/>
            <person name="Han X.-F."/>
            <person name="Zhang Y.-Q."/>
        </authorList>
    </citation>
    <scope>NUCLEOTIDE SEQUENCE</scope>
    <source>
        <strain evidence="8">CPCC 203407</strain>
    </source>
</reference>
<dbReference type="SMART" id="SM00448">
    <property type="entry name" value="REC"/>
    <property type="match status" value="1"/>
</dbReference>
<dbReference type="CDD" id="cd06170">
    <property type="entry name" value="LuxR_C_like"/>
    <property type="match status" value="1"/>
</dbReference>
<dbReference type="PRINTS" id="PR00038">
    <property type="entry name" value="HTHLUXR"/>
</dbReference>
<dbReference type="AlphaFoldDB" id="A0AA41XI78"/>
<dbReference type="PROSITE" id="PS50043">
    <property type="entry name" value="HTH_LUXR_2"/>
    <property type="match status" value="1"/>
</dbReference>
<dbReference type="Pfam" id="PF00196">
    <property type="entry name" value="GerE"/>
    <property type="match status" value="1"/>
</dbReference>
<organism evidence="8 9">
    <name type="scientific">Herbiconiux oxytropis</name>
    <dbReference type="NCBI Taxonomy" id="2970915"/>
    <lineage>
        <taxon>Bacteria</taxon>
        <taxon>Bacillati</taxon>
        <taxon>Actinomycetota</taxon>
        <taxon>Actinomycetes</taxon>
        <taxon>Micrococcales</taxon>
        <taxon>Microbacteriaceae</taxon>
        <taxon>Herbiconiux</taxon>
    </lineage>
</organism>
<dbReference type="InterPro" id="IPR001789">
    <property type="entry name" value="Sig_transdc_resp-reg_receiver"/>
</dbReference>
<keyword evidence="3" id="KW-0238">DNA-binding</keyword>
<evidence type="ECO:0000256" key="2">
    <source>
        <dbReference type="ARBA" id="ARBA00023015"/>
    </source>
</evidence>
<comment type="caution">
    <text evidence="8">The sequence shown here is derived from an EMBL/GenBank/DDBJ whole genome shotgun (WGS) entry which is preliminary data.</text>
</comment>
<evidence type="ECO:0000259" key="7">
    <source>
        <dbReference type="PROSITE" id="PS50110"/>
    </source>
</evidence>
<keyword evidence="4" id="KW-0804">Transcription</keyword>
<evidence type="ECO:0000256" key="1">
    <source>
        <dbReference type="ARBA" id="ARBA00022553"/>
    </source>
</evidence>
<evidence type="ECO:0000313" key="9">
    <source>
        <dbReference type="Proteomes" id="UP001165587"/>
    </source>
</evidence>